<proteinExistence type="predicted"/>
<dbReference type="InterPro" id="IPR010624">
    <property type="entry name" value="KaiC_dom"/>
</dbReference>
<name>Q8PYC4_METMA</name>
<dbReference type="PANTHER" id="PTHR43637">
    <property type="entry name" value="UPF0273 PROTEIN TM_0370"/>
    <property type="match status" value="1"/>
</dbReference>
<dbReference type="PANTHER" id="PTHR43637:SF2">
    <property type="entry name" value="PROTEIN GVPD 1"/>
    <property type="match status" value="1"/>
</dbReference>
<evidence type="ECO:0000256" key="1">
    <source>
        <dbReference type="ARBA" id="ARBA00022741"/>
    </source>
</evidence>
<dbReference type="KEGG" id="mma:MM_0939"/>
<dbReference type="InterPro" id="IPR025662">
    <property type="entry name" value="Sigma_54_int_dom_ATP-bd_1"/>
</dbReference>
<keyword evidence="4" id="KW-0966">Cell projection</keyword>
<dbReference type="PATRIC" id="fig|192952.21.peg.1106"/>
<keyword evidence="4" id="KW-0969">Cilium</keyword>
<dbReference type="PROSITE" id="PS51146">
    <property type="entry name" value="KAIC"/>
    <property type="match status" value="1"/>
</dbReference>
<evidence type="ECO:0000313" key="4">
    <source>
        <dbReference type="EMBL" id="AAM30635.1"/>
    </source>
</evidence>
<accession>Q8PYC4</accession>
<dbReference type="Pfam" id="PF06745">
    <property type="entry name" value="ATPase"/>
    <property type="match status" value="1"/>
</dbReference>
<dbReference type="PROSITE" id="PS00675">
    <property type="entry name" value="SIGMA54_INTERACT_1"/>
    <property type="match status" value="1"/>
</dbReference>
<gene>
    <name evidence="4" type="ordered locus">MM_0939</name>
</gene>
<dbReference type="AlphaFoldDB" id="Q8PYC4"/>
<dbReference type="EMBL" id="AE008384">
    <property type="protein sequence ID" value="AAM30635.1"/>
    <property type="molecule type" value="Genomic_DNA"/>
</dbReference>
<dbReference type="HOGENOM" id="CLU_023669_2_0_2"/>
<evidence type="ECO:0000313" key="5">
    <source>
        <dbReference type="Proteomes" id="UP000000595"/>
    </source>
</evidence>
<dbReference type="Gene3D" id="3.40.50.300">
    <property type="entry name" value="P-loop containing nucleotide triphosphate hydrolases"/>
    <property type="match status" value="1"/>
</dbReference>
<dbReference type="SUPFAM" id="SSF52540">
    <property type="entry name" value="P-loop containing nucleoside triphosphate hydrolases"/>
    <property type="match status" value="1"/>
</dbReference>
<keyword evidence="2" id="KW-0067">ATP-binding</keyword>
<feature type="domain" description="KaiC" evidence="3">
    <location>
        <begin position="8"/>
        <end position="238"/>
    </location>
</feature>
<keyword evidence="1" id="KW-0547">Nucleotide-binding</keyword>
<dbReference type="InterPro" id="IPR014774">
    <property type="entry name" value="KaiC-like_dom"/>
</dbReference>
<keyword evidence="4" id="KW-0282">Flagellum</keyword>
<evidence type="ECO:0000259" key="3">
    <source>
        <dbReference type="PROSITE" id="PS51146"/>
    </source>
</evidence>
<reference evidence="4 5" key="1">
    <citation type="journal article" date="2002" name="J. Mol. Microbiol. Biotechnol.">
        <title>The genome of Methanosarcina mazei: evidence for lateral gene transfer between Bacteria and Archaea.</title>
        <authorList>
            <person name="Deppenmeier U."/>
            <person name="Johann A."/>
            <person name="Hartsch T."/>
            <person name="Merkl R."/>
            <person name="Schmitz R.A."/>
            <person name="Martinez-Arias R."/>
            <person name="Henne A."/>
            <person name="Wiezer A."/>
            <person name="Baumer S."/>
            <person name="Jacobi C."/>
            <person name="Bruggemann H."/>
            <person name="Lienard T."/>
            <person name="Christmann A."/>
            <person name="Bomeke M."/>
            <person name="Steckel S."/>
            <person name="Bhattacharyya A."/>
            <person name="Lykidis A."/>
            <person name="Overbeek R."/>
            <person name="Klenk H.P."/>
            <person name="Gunsalus R.P."/>
            <person name="Fritz H.J."/>
            <person name="Gottschalk G."/>
        </authorList>
    </citation>
    <scope>NUCLEOTIDE SEQUENCE [LARGE SCALE GENOMIC DNA]</scope>
    <source>
        <strain evidence="5">ATCC BAA-159 / DSM 3647 / Goe1 / Go1 / JCM 11833 / OCM 88</strain>
    </source>
</reference>
<sequence length="238" mass="26637">MDRVKTMKRISSGIPELDTRIGGGYLAGRVLLITGDTGTGKTTFTIHFLHRACLDGKKCVLVATEELPEDILDLSEMLGLGLTKYYENGQLAIERSFQNRSEKVQTSKFGFTPEGLEIELPTLSDYVPEGTDVVVIDNIGVFTLRLSIQDFRDQFDALNFILSTRGDCTAMFVMDDTACKMTHNLAEYSVSGSLRLMVDENPYTGNIERYIRIPKMRRTCLSLNPIRFEITSSGIKLL</sequence>
<organism evidence="4 5">
    <name type="scientific">Methanosarcina mazei (strain ATCC BAA-159 / DSM 3647 / Goe1 / Go1 / JCM 11833 / OCM 88)</name>
    <name type="common">Methanosarcina frisia</name>
    <dbReference type="NCBI Taxonomy" id="192952"/>
    <lineage>
        <taxon>Archaea</taxon>
        <taxon>Methanobacteriati</taxon>
        <taxon>Methanobacteriota</taxon>
        <taxon>Stenosarchaea group</taxon>
        <taxon>Methanomicrobia</taxon>
        <taxon>Methanosarcinales</taxon>
        <taxon>Methanosarcinaceae</taxon>
        <taxon>Methanosarcina</taxon>
    </lineage>
</organism>
<evidence type="ECO:0000256" key="2">
    <source>
        <dbReference type="ARBA" id="ARBA00022840"/>
    </source>
</evidence>
<dbReference type="Proteomes" id="UP000000595">
    <property type="component" value="Chromosome"/>
</dbReference>
<dbReference type="eggNOG" id="arCOG01171">
    <property type="taxonomic scope" value="Archaea"/>
</dbReference>
<dbReference type="InterPro" id="IPR027417">
    <property type="entry name" value="P-loop_NTPase"/>
</dbReference>
<dbReference type="GO" id="GO:0005524">
    <property type="term" value="F:ATP binding"/>
    <property type="evidence" value="ECO:0007669"/>
    <property type="project" value="UniProtKB-KW"/>
</dbReference>
<protein>
    <submittedName>
        <fullName evidence="4">Putative flagella related protein H</fullName>
    </submittedName>
</protein>